<gene>
    <name evidence="2" type="ORF">EPJ79_11270</name>
</gene>
<evidence type="ECO:0000313" key="3">
    <source>
        <dbReference type="Proteomes" id="UP000324638"/>
    </source>
</evidence>
<keyword evidence="1" id="KW-0812">Transmembrane</keyword>
<name>A0A5C8DCK3_9SPIR</name>
<feature type="transmembrane region" description="Helical" evidence="1">
    <location>
        <begin position="210"/>
        <end position="230"/>
    </location>
</feature>
<sequence length="245" mass="29193">MNGRINFYNIKIKNINLQGTNIIGDFSDIKCEYDNLSNWQTARILKHEEYKKSNTIKALEYHAEETKLYKEKLLNKLNKTIKDFGDILSISLSSIYSDNGLNWIKSILVTFMLTLGIFSIYYSILKNTCHFVIMVLVFLIFIRNIKKWISIYIHIIIFIFSLIFIDIIIYYAYSSILNKNIQNINFIYEYYEYLNPTNYKELEYLKKVNFIKQILAGLFYFLGKIAFWYGSVQTVQSFRKFSKKE</sequence>
<keyword evidence="1" id="KW-1133">Transmembrane helix</keyword>
<accession>A0A5C8DCK3</accession>
<dbReference type="EMBL" id="SAXU01000001">
    <property type="protein sequence ID" value="TXJ21662.1"/>
    <property type="molecule type" value="Genomic_DNA"/>
</dbReference>
<comment type="caution">
    <text evidence="2">The sequence shown here is derived from an EMBL/GenBank/DDBJ whole genome shotgun (WGS) entry which is preliminary data.</text>
</comment>
<dbReference type="AlphaFoldDB" id="A0A5C8DCK3"/>
<proteinExistence type="predicted"/>
<reference evidence="2 3" key="1">
    <citation type="journal article" date="1992" name="Lakartidningen">
        <title>[Penicillin V and not amoxicillin is the first choice preparation in acute otitis].</title>
        <authorList>
            <person name="Kamme C."/>
            <person name="Lundgren K."/>
            <person name="Prellner K."/>
        </authorList>
    </citation>
    <scope>NUCLEOTIDE SEQUENCE [LARGE SCALE GENOMIC DNA]</scope>
    <source>
        <strain evidence="2 3">513A</strain>
    </source>
</reference>
<dbReference type="RefSeq" id="WP_147739560.1">
    <property type="nucleotide sequence ID" value="NZ_SAXU01000001.1"/>
</dbReference>
<organism evidence="2 3">
    <name type="scientific">Brachyspira aalborgi</name>
    <dbReference type="NCBI Taxonomy" id="29522"/>
    <lineage>
        <taxon>Bacteria</taxon>
        <taxon>Pseudomonadati</taxon>
        <taxon>Spirochaetota</taxon>
        <taxon>Spirochaetia</taxon>
        <taxon>Brachyspirales</taxon>
        <taxon>Brachyspiraceae</taxon>
        <taxon>Brachyspira</taxon>
    </lineage>
</organism>
<keyword evidence="1" id="KW-0472">Membrane</keyword>
<dbReference type="Proteomes" id="UP000324638">
    <property type="component" value="Unassembled WGS sequence"/>
</dbReference>
<evidence type="ECO:0000313" key="2">
    <source>
        <dbReference type="EMBL" id="TXJ21662.1"/>
    </source>
</evidence>
<protein>
    <submittedName>
        <fullName evidence="2">Uncharacterized protein</fullName>
    </submittedName>
</protein>
<feature type="transmembrane region" description="Helical" evidence="1">
    <location>
        <begin position="129"/>
        <end position="145"/>
    </location>
</feature>
<feature type="transmembrane region" description="Helical" evidence="1">
    <location>
        <begin position="151"/>
        <end position="173"/>
    </location>
</feature>
<evidence type="ECO:0000256" key="1">
    <source>
        <dbReference type="SAM" id="Phobius"/>
    </source>
</evidence>